<sequence length="469" mass="51422">MSGPGGGLSPADIAHQIAEDHGPPYPPQEQALGGIPSKLPDAPICAVFLFLFILAGAGHMFLLKYNARKGRKFIICGMLFGFCFTRIFANTCRIAWSFYPRNVRIGIAATVAVYAGIILLFLANLFFTQRIIRAQHPHFGWTKPFSIAFPALFVLIVATILSLIVGVIYSFFTLNETTQVAVHYIQVYGETLYAICAFLPIPMILASIIARRHPNIRNTRVDKFGSGSMRTKVIIVLVSATALSVGAAWRCATTYLPFTYTGQAAPWYLSKTCFYIFNFTIEWCVVAFWFIMRIDKRFYIPNGAKGPFSYGGGFTFAGEPGNEKIALGNRDSMRRLVGSQASGFNSRVSWGGSRHSMARDSRVSWGGISREDVSAGWAEDGIHQVPYAPYASPHETNSAEAFDQFGGTAADVGISGTEAEMGWDPKSGRWALRPISSAMNLQRPASTYTPVPAKSPVREGFPDRAPDNA</sequence>
<keyword evidence="2" id="KW-1133">Transmembrane helix</keyword>
<dbReference type="AlphaFoldDB" id="A0AAN7VQE1"/>
<feature type="transmembrane region" description="Helical" evidence="2">
    <location>
        <begin position="231"/>
        <end position="249"/>
    </location>
</feature>
<gene>
    <name evidence="3" type="ORF">LTR97_007823</name>
</gene>
<feature type="transmembrane region" description="Helical" evidence="2">
    <location>
        <begin position="74"/>
        <end position="99"/>
    </location>
</feature>
<dbReference type="PANTHER" id="PTHR35184:SF1">
    <property type="entry name" value="INTEGRAL MEMBRANE PROTEIN"/>
    <property type="match status" value="1"/>
</dbReference>
<feature type="region of interest" description="Disordered" evidence="1">
    <location>
        <begin position="441"/>
        <end position="469"/>
    </location>
</feature>
<dbReference type="PANTHER" id="PTHR35184">
    <property type="entry name" value="YALI0C10208P"/>
    <property type="match status" value="1"/>
</dbReference>
<evidence type="ECO:0000256" key="1">
    <source>
        <dbReference type="SAM" id="MobiDB-lite"/>
    </source>
</evidence>
<evidence type="ECO:0000313" key="4">
    <source>
        <dbReference type="Proteomes" id="UP001310594"/>
    </source>
</evidence>
<keyword evidence="2" id="KW-0812">Transmembrane</keyword>
<feature type="transmembrane region" description="Helical" evidence="2">
    <location>
        <begin position="147"/>
        <end position="172"/>
    </location>
</feature>
<protein>
    <submittedName>
        <fullName evidence="3">Uncharacterized protein</fullName>
    </submittedName>
</protein>
<feature type="transmembrane region" description="Helical" evidence="2">
    <location>
        <begin position="269"/>
        <end position="291"/>
    </location>
</feature>
<feature type="compositionally biased region" description="Basic and acidic residues" evidence="1">
    <location>
        <begin position="456"/>
        <end position="469"/>
    </location>
</feature>
<organism evidence="3 4">
    <name type="scientific">Elasticomyces elasticus</name>
    <dbReference type="NCBI Taxonomy" id="574655"/>
    <lineage>
        <taxon>Eukaryota</taxon>
        <taxon>Fungi</taxon>
        <taxon>Dikarya</taxon>
        <taxon>Ascomycota</taxon>
        <taxon>Pezizomycotina</taxon>
        <taxon>Dothideomycetes</taxon>
        <taxon>Dothideomycetidae</taxon>
        <taxon>Mycosphaerellales</taxon>
        <taxon>Teratosphaeriaceae</taxon>
        <taxon>Elasticomyces</taxon>
    </lineage>
</organism>
<proteinExistence type="predicted"/>
<comment type="caution">
    <text evidence="3">The sequence shown here is derived from an EMBL/GenBank/DDBJ whole genome shotgun (WGS) entry which is preliminary data.</text>
</comment>
<evidence type="ECO:0000256" key="2">
    <source>
        <dbReference type="SAM" id="Phobius"/>
    </source>
</evidence>
<dbReference type="EMBL" id="JAVRQU010000012">
    <property type="protein sequence ID" value="KAK5696520.1"/>
    <property type="molecule type" value="Genomic_DNA"/>
</dbReference>
<accession>A0AAN7VQE1</accession>
<feature type="transmembrane region" description="Helical" evidence="2">
    <location>
        <begin position="192"/>
        <end position="210"/>
    </location>
</feature>
<reference evidence="3" key="1">
    <citation type="submission" date="2023-08" db="EMBL/GenBank/DDBJ databases">
        <title>Black Yeasts Isolated from many extreme environments.</title>
        <authorList>
            <person name="Coleine C."/>
            <person name="Stajich J.E."/>
            <person name="Selbmann L."/>
        </authorList>
    </citation>
    <scope>NUCLEOTIDE SEQUENCE</scope>
    <source>
        <strain evidence="3">CCFEE 5810</strain>
    </source>
</reference>
<dbReference type="InterPro" id="IPR021460">
    <property type="entry name" value="DUF3112"/>
</dbReference>
<evidence type="ECO:0000313" key="3">
    <source>
        <dbReference type="EMBL" id="KAK5696520.1"/>
    </source>
</evidence>
<dbReference type="Proteomes" id="UP001310594">
    <property type="component" value="Unassembled WGS sequence"/>
</dbReference>
<feature type="transmembrane region" description="Helical" evidence="2">
    <location>
        <begin position="42"/>
        <end position="62"/>
    </location>
</feature>
<name>A0AAN7VQE1_9PEZI</name>
<keyword evidence="2" id="KW-0472">Membrane</keyword>
<dbReference type="Pfam" id="PF11309">
    <property type="entry name" value="DUF3112"/>
    <property type="match status" value="1"/>
</dbReference>
<feature type="transmembrane region" description="Helical" evidence="2">
    <location>
        <begin position="105"/>
        <end position="127"/>
    </location>
</feature>